<evidence type="ECO:0000313" key="9">
    <source>
        <dbReference type="EMBL" id="CAK9014845.1"/>
    </source>
</evidence>
<evidence type="ECO:0000313" key="8">
    <source>
        <dbReference type="EMBL" id="CAK9014839.1"/>
    </source>
</evidence>
<dbReference type="EMBL" id="CAXAMM010007629">
    <property type="protein sequence ID" value="CAK9014848.1"/>
    <property type="molecule type" value="Genomic_DNA"/>
</dbReference>
<evidence type="ECO:0000313" key="11">
    <source>
        <dbReference type="EMBL" id="CAK9016605.1"/>
    </source>
</evidence>
<dbReference type="EMBL" id="CAXAMM010007627">
    <property type="protein sequence ID" value="CAK9014839.1"/>
    <property type="molecule type" value="Genomic_DNA"/>
</dbReference>
<accession>A0ABP0JQ96</accession>
<dbReference type="Proteomes" id="UP001642464">
    <property type="component" value="Unassembled WGS sequence"/>
</dbReference>
<feature type="region of interest" description="Disordered" evidence="1">
    <location>
        <begin position="1"/>
        <end position="98"/>
    </location>
</feature>
<protein>
    <submittedName>
        <fullName evidence="11">DUF1559 domain-containing protein</fullName>
    </submittedName>
</protein>
<reference evidence="11 12" key="1">
    <citation type="submission" date="2024-02" db="EMBL/GenBank/DDBJ databases">
        <authorList>
            <person name="Chen Y."/>
            <person name="Shah S."/>
            <person name="Dougan E. K."/>
            <person name="Thang M."/>
            <person name="Chan C."/>
        </authorList>
    </citation>
    <scope>NUCLEOTIDE SEQUENCE [LARGE SCALE GENOMIC DNA]</scope>
</reference>
<evidence type="ECO:0000313" key="4">
    <source>
        <dbReference type="EMBL" id="CAK9002162.1"/>
    </source>
</evidence>
<dbReference type="PANTHER" id="PTHR30093">
    <property type="entry name" value="GENERAL SECRETION PATHWAY PROTEIN G"/>
    <property type="match status" value="1"/>
</dbReference>
<dbReference type="Pfam" id="PF07596">
    <property type="entry name" value="SBP_bac_10"/>
    <property type="match status" value="1"/>
</dbReference>
<sequence>MVLIDPPPDWVPPRSISVPSPDKPIVAVTTDSSSGTLGSTPADESKPSPAPATPSPKREKPKQKKAHRPKAKRPKEKAATQQPEVDEEDSADTPSKPIYLSPVEQLGRRLTLLMIIPAATLVAFTIYWTISSASSPPPAAPQPQDIAAGDVEEPVAVDDAEEAEPQPATPPEFDVRWMPQGTTYALRIGSPLLRPLATARVVVEGQLPGLWPQLEPLLSDLDVAGIPVASVQWAGVTPGQWDRSSLIVLRLGDAAEETETWFATGQETDTSVGKVTVRTFAAFEWPHPLALVEPQTLVTGTPESLAASVAPGTTESLSPELSELLSAETPTETSLASLYRFVATVPKAGSPNFVWLPAWITDEPVVEETCKPLTTTPEVVDIRIGAETPPKLSIALGCADEAAVNSLEETWLELFAALNEHWRQEVATVEQQQASALLSAAEADQVRGVFSQALSAIQTGATTRDGLTIVTTFQLPGSVSDIASSFTDSEPGRFRFRELILTEGDLKNQQTIIKGLKTAADADKQWPLGAAGAVQLRAETRLSWIASTLPFMEGGEAFEEMHRQLNFFRSWNDPANLEVTRRPLALFTNPRLGPSKTPAGFPTTNYVGVAGLGGDAASLDPADPRAGVFNNRYRVALEDIKDGGSQTIAVLGVTDRLGPWASGGDATVRPLTIQPYIDGPDHFGSGMQGGMFAGMADGSVRFIADDIDPRVLEQLVTINSGPLEPGQIELSLKPATLPLQADQPGDLASTAPEEPSPEVPAAESDSIEYDQTEIEKNAAVVIALEGRLPAIDFTEVSLDDFIEFMAQLTAVNIDFDLEAMSEAGASPEDQLSVRLRDASYGEVLNTALASLGLGFIIQDGQLQITTPAKQAGNKRVAIYPIADLCGDDEEGCESLAAMILSLITPNTWSTTGGESRLQVEGENLVVESNEYVHHQLASFLAKLRLARGIELADGPPAEEVTLFSRAAKAFEAMQTPVNIRINEPTPLTDILSRLQRTTGVNLLIDTPALDAAGVTPDVETSLQASGVTLAQALGRLCDSLELTFRVINSHTVELTTPTAAEGRLEIEFYPVEALLQAGTTADELIIKIKETIAPQSWRQTGGPAAIYFDEPSNCLIVLQTQGQQMQIELLLHEDPSAAPAANP</sequence>
<dbReference type="EMBL" id="CAXAMM010004020">
    <property type="protein sequence ID" value="CAK9002162.1"/>
    <property type="molecule type" value="Genomic_DNA"/>
</dbReference>
<organism evidence="11 12">
    <name type="scientific">Durusdinium trenchii</name>
    <dbReference type="NCBI Taxonomy" id="1381693"/>
    <lineage>
        <taxon>Eukaryota</taxon>
        <taxon>Sar</taxon>
        <taxon>Alveolata</taxon>
        <taxon>Dinophyceae</taxon>
        <taxon>Suessiales</taxon>
        <taxon>Symbiodiniaceae</taxon>
        <taxon>Durusdinium</taxon>
    </lineage>
</organism>
<dbReference type="EMBL" id="CAXAMM010007628">
    <property type="protein sequence ID" value="CAK9014845.1"/>
    <property type="molecule type" value="Genomic_DNA"/>
</dbReference>
<feature type="compositionally biased region" description="Basic residues" evidence="1">
    <location>
        <begin position="59"/>
        <end position="75"/>
    </location>
</feature>
<evidence type="ECO:0000259" key="2">
    <source>
        <dbReference type="Pfam" id="PF07596"/>
    </source>
</evidence>
<feature type="compositionally biased region" description="Low complexity" evidence="1">
    <location>
        <begin position="29"/>
        <end position="40"/>
    </location>
</feature>
<gene>
    <name evidence="6" type="ORF">SCF082_LOCUS10108</name>
    <name evidence="7" type="ORF">SCF082_LOCUS12497</name>
    <name evidence="8" type="ORF">SCF082_LOCUS12499</name>
    <name evidence="9" type="ORF">SCF082_LOCUS12501</name>
    <name evidence="10" type="ORF">SCF082_LOCUS12503</name>
    <name evidence="11" type="ORF">SCF082_LOCUS13264</name>
    <name evidence="3" type="ORF">SCF082_LOCUS7221</name>
    <name evidence="4" type="ORF">SCF082_LOCUS7222</name>
    <name evidence="5" type="ORF">SCF082_LOCUS7224</name>
</gene>
<feature type="region of interest" description="Disordered" evidence="1">
    <location>
        <begin position="739"/>
        <end position="765"/>
    </location>
</feature>
<evidence type="ECO:0000313" key="10">
    <source>
        <dbReference type="EMBL" id="CAK9014848.1"/>
    </source>
</evidence>
<dbReference type="EMBL" id="CAXAMM010004021">
    <property type="protein sequence ID" value="CAK9002164.1"/>
    <property type="molecule type" value="Genomic_DNA"/>
</dbReference>
<dbReference type="EMBL" id="CAXAMM010004019">
    <property type="protein sequence ID" value="CAK9002161.1"/>
    <property type="molecule type" value="Genomic_DNA"/>
</dbReference>
<comment type="caution">
    <text evidence="11">The sequence shown here is derived from an EMBL/GenBank/DDBJ whole genome shotgun (WGS) entry which is preliminary data.</text>
</comment>
<feature type="compositionally biased region" description="Low complexity" evidence="1">
    <location>
        <begin position="748"/>
        <end position="764"/>
    </location>
</feature>
<feature type="domain" description="DUF1559" evidence="2">
    <location>
        <begin position="527"/>
        <end position="651"/>
    </location>
</feature>
<evidence type="ECO:0000313" key="7">
    <source>
        <dbReference type="EMBL" id="CAK9014835.1"/>
    </source>
</evidence>
<keyword evidence="12" id="KW-1185">Reference proteome</keyword>
<dbReference type="EMBL" id="CAXAMM010008176">
    <property type="protein sequence ID" value="CAK9016605.1"/>
    <property type="molecule type" value="Genomic_DNA"/>
</dbReference>
<evidence type="ECO:0000313" key="5">
    <source>
        <dbReference type="EMBL" id="CAK9002164.1"/>
    </source>
</evidence>
<evidence type="ECO:0000313" key="6">
    <source>
        <dbReference type="EMBL" id="CAK9009009.1"/>
    </source>
</evidence>
<proteinExistence type="predicted"/>
<dbReference type="EMBL" id="CAXAMM010005889">
    <property type="protein sequence ID" value="CAK9009009.1"/>
    <property type="molecule type" value="Genomic_DNA"/>
</dbReference>
<feature type="compositionally biased region" description="Pro residues" evidence="1">
    <location>
        <begin position="1"/>
        <end position="11"/>
    </location>
</feature>
<dbReference type="EMBL" id="CAXAMM010007626">
    <property type="protein sequence ID" value="CAK9014835.1"/>
    <property type="molecule type" value="Genomic_DNA"/>
</dbReference>
<evidence type="ECO:0000256" key="1">
    <source>
        <dbReference type="SAM" id="MobiDB-lite"/>
    </source>
</evidence>
<dbReference type="InterPro" id="IPR011453">
    <property type="entry name" value="DUF1559"/>
</dbReference>
<name>A0ABP0JQ96_9DINO</name>
<evidence type="ECO:0000313" key="12">
    <source>
        <dbReference type="Proteomes" id="UP001642464"/>
    </source>
</evidence>
<evidence type="ECO:0000313" key="3">
    <source>
        <dbReference type="EMBL" id="CAK9002161.1"/>
    </source>
</evidence>